<dbReference type="AlphaFoldDB" id="A0ABD0RYL2"/>
<accession>A0ABD0RYL2</accession>
<dbReference type="Proteomes" id="UP001529510">
    <property type="component" value="Unassembled WGS sequence"/>
</dbReference>
<reference evidence="2 3" key="1">
    <citation type="submission" date="2024-05" db="EMBL/GenBank/DDBJ databases">
        <title>Genome sequencing and assembly of Indian major carp, Cirrhinus mrigala (Hamilton, 1822).</title>
        <authorList>
            <person name="Mohindra V."/>
            <person name="Chowdhury L.M."/>
            <person name="Lal K."/>
            <person name="Jena J.K."/>
        </authorList>
    </citation>
    <scope>NUCLEOTIDE SEQUENCE [LARGE SCALE GENOMIC DNA]</scope>
    <source>
        <strain evidence="2">CM1030</strain>
        <tissue evidence="2">Blood</tissue>
    </source>
</reference>
<feature type="compositionally biased region" description="Basic and acidic residues" evidence="1">
    <location>
        <begin position="32"/>
        <end position="47"/>
    </location>
</feature>
<feature type="non-terminal residue" evidence="2">
    <location>
        <position position="68"/>
    </location>
</feature>
<sequence>GSGELLDESSGNASPSGSISSIPSCMPFSWFGDRDKEKEREREKERSASSGSLPRTPSEGYIEDRANK</sequence>
<evidence type="ECO:0000313" key="2">
    <source>
        <dbReference type="EMBL" id="KAL0203639.1"/>
    </source>
</evidence>
<organism evidence="2 3">
    <name type="scientific">Cirrhinus mrigala</name>
    <name type="common">Mrigala</name>
    <dbReference type="NCBI Taxonomy" id="683832"/>
    <lineage>
        <taxon>Eukaryota</taxon>
        <taxon>Metazoa</taxon>
        <taxon>Chordata</taxon>
        <taxon>Craniata</taxon>
        <taxon>Vertebrata</taxon>
        <taxon>Euteleostomi</taxon>
        <taxon>Actinopterygii</taxon>
        <taxon>Neopterygii</taxon>
        <taxon>Teleostei</taxon>
        <taxon>Ostariophysi</taxon>
        <taxon>Cypriniformes</taxon>
        <taxon>Cyprinidae</taxon>
        <taxon>Labeoninae</taxon>
        <taxon>Labeonini</taxon>
        <taxon>Cirrhinus</taxon>
    </lineage>
</organism>
<evidence type="ECO:0000256" key="1">
    <source>
        <dbReference type="SAM" id="MobiDB-lite"/>
    </source>
</evidence>
<comment type="caution">
    <text evidence="2">The sequence shown here is derived from an EMBL/GenBank/DDBJ whole genome shotgun (WGS) entry which is preliminary data.</text>
</comment>
<name>A0ABD0RYL2_CIRMR</name>
<proteinExistence type="predicted"/>
<gene>
    <name evidence="2" type="ORF">M9458_001657</name>
</gene>
<keyword evidence="3" id="KW-1185">Reference proteome</keyword>
<feature type="region of interest" description="Disordered" evidence="1">
    <location>
        <begin position="1"/>
        <end position="68"/>
    </location>
</feature>
<protein>
    <submittedName>
        <fullName evidence="2">Uncharacterized protein</fullName>
    </submittedName>
</protein>
<evidence type="ECO:0000313" key="3">
    <source>
        <dbReference type="Proteomes" id="UP001529510"/>
    </source>
</evidence>
<dbReference type="EMBL" id="JAMKFB020000001">
    <property type="protein sequence ID" value="KAL0203639.1"/>
    <property type="molecule type" value="Genomic_DNA"/>
</dbReference>
<feature type="compositionally biased region" description="Low complexity" evidence="1">
    <location>
        <begin position="9"/>
        <end position="24"/>
    </location>
</feature>
<feature type="non-terminal residue" evidence="2">
    <location>
        <position position="1"/>
    </location>
</feature>